<keyword evidence="4" id="KW-1185">Reference proteome</keyword>
<comment type="caution">
    <text evidence="3">The sequence shown here is derived from an EMBL/GenBank/DDBJ whole genome shotgun (WGS) entry which is preliminary data.</text>
</comment>
<keyword evidence="1" id="KW-0472">Membrane</keyword>
<evidence type="ECO:0000313" key="4">
    <source>
        <dbReference type="Proteomes" id="UP000664534"/>
    </source>
</evidence>
<reference evidence="3" key="1">
    <citation type="submission" date="2021-03" db="EMBL/GenBank/DDBJ databases">
        <authorList>
            <person name="Tagirdzhanova G."/>
        </authorList>
    </citation>
    <scope>NUCLEOTIDE SEQUENCE</scope>
</reference>
<sequence>MASFSWLLLCVISLIQNPALCVPQGAIITGTEASEFLPTAAPDLAGPADDASSSGCGGCYLVADVAGVVWYQEVFINTAATAVVSVGIGNGTSATRTSIHQNEGQFTIGNPTSTGGSIALTQINFQPTANVGGAELTSPTAYNVFTAYSITSAYTSNGVCVTTSGSAIPVSPAYSEILPSANGRVTLDANGQQSFIDFLGFSTCSGGGENVVATALVQVTNTTATTTSSFTNVPLAAVIASLTIAPQSVPAAAPGATTTALSTTIFPSVAVPEIVIGNKTVTPTANPVGLSIFNGTFTGHPITASAGGVAYATGASSNTTPEYFQGRASLTRVDAWLVVWVTGFLGLGAYAFYL</sequence>
<gene>
    <name evidence="3" type="ORF">IMSHALPRED_010824</name>
</gene>
<feature type="chain" id="PRO_5034636510" evidence="2">
    <location>
        <begin position="22"/>
        <end position="354"/>
    </location>
</feature>
<evidence type="ECO:0000256" key="2">
    <source>
        <dbReference type="SAM" id="SignalP"/>
    </source>
</evidence>
<dbReference type="Proteomes" id="UP000664534">
    <property type="component" value="Unassembled WGS sequence"/>
</dbReference>
<organism evidence="3 4">
    <name type="scientific">Imshaugia aleurites</name>
    <dbReference type="NCBI Taxonomy" id="172621"/>
    <lineage>
        <taxon>Eukaryota</taxon>
        <taxon>Fungi</taxon>
        <taxon>Dikarya</taxon>
        <taxon>Ascomycota</taxon>
        <taxon>Pezizomycotina</taxon>
        <taxon>Lecanoromycetes</taxon>
        <taxon>OSLEUM clade</taxon>
        <taxon>Lecanoromycetidae</taxon>
        <taxon>Lecanorales</taxon>
        <taxon>Lecanorineae</taxon>
        <taxon>Parmeliaceae</taxon>
        <taxon>Imshaugia</taxon>
    </lineage>
</organism>
<dbReference type="OrthoDB" id="5409090at2759"/>
<keyword evidence="1" id="KW-0812">Transmembrane</keyword>
<keyword evidence="1" id="KW-1133">Transmembrane helix</keyword>
<feature type="signal peptide" evidence="2">
    <location>
        <begin position="1"/>
        <end position="21"/>
    </location>
</feature>
<name>A0A8H3G4T5_9LECA</name>
<evidence type="ECO:0000313" key="3">
    <source>
        <dbReference type="EMBL" id="CAF9936588.1"/>
    </source>
</evidence>
<dbReference type="AlphaFoldDB" id="A0A8H3G4T5"/>
<evidence type="ECO:0000256" key="1">
    <source>
        <dbReference type="SAM" id="Phobius"/>
    </source>
</evidence>
<keyword evidence="2" id="KW-0732">Signal</keyword>
<feature type="transmembrane region" description="Helical" evidence="1">
    <location>
        <begin position="335"/>
        <end position="353"/>
    </location>
</feature>
<protein>
    <submittedName>
        <fullName evidence="3">Uncharacterized protein</fullName>
    </submittedName>
</protein>
<proteinExistence type="predicted"/>
<accession>A0A8H3G4T5</accession>
<dbReference type="EMBL" id="CAJPDT010000092">
    <property type="protein sequence ID" value="CAF9936588.1"/>
    <property type="molecule type" value="Genomic_DNA"/>
</dbReference>